<feature type="region of interest" description="Disordered" evidence="5">
    <location>
        <begin position="172"/>
        <end position="212"/>
    </location>
</feature>
<dbReference type="Proteomes" id="UP001055439">
    <property type="component" value="Chromosome 1"/>
</dbReference>
<dbReference type="InterPro" id="IPR051945">
    <property type="entry name" value="RRM_MRD1_RNA_proc_ribogen"/>
</dbReference>
<evidence type="ECO:0000313" key="7">
    <source>
        <dbReference type="Proteomes" id="UP001055439"/>
    </source>
</evidence>
<keyword evidence="2" id="KW-0677">Repeat</keyword>
<feature type="compositionally biased region" description="Basic and acidic residues" evidence="5">
    <location>
        <begin position="192"/>
        <end position="212"/>
    </location>
</feature>
<accession>A0A9E7EDR9</accession>
<reference evidence="6" key="1">
    <citation type="submission" date="2022-05" db="EMBL/GenBank/DDBJ databases">
        <title>The Musa troglodytarum L. genome provides insights into the mechanism of non-climacteric behaviour and enrichment of carotenoids.</title>
        <authorList>
            <person name="Wang J."/>
        </authorList>
    </citation>
    <scope>NUCLEOTIDE SEQUENCE</scope>
    <source>
        <tissue evidence="6">Leaf</tissue>
    </source>
</reference>
<dbReference type="GO" id="GO:0003729">
    <property type="term" value="F:mRNA binding"/>
    <property type="evidence" value="ECO:0007669"/>
    <property type="project" value="TreeGrafter"/>
</dbReference>
<name>A0A9E7EDR9_9LILI</name>
<proteinExistence type="predicted"/>
<evidence type="ECO:0000256" key="1">
    <source>
        <dbReference type="ARBA" id="ARBA00004123"/>
    </source>
</evidence>
<organism evidence="6 7">
    <name type="scientific">Musa troglodytarum</name>
    <name type="common">fe'i banana</name>
    <dbReference type="NCBI Taxonomy" id="320322"/>
    <lineage>
        <taxon>Eukaryota</taxon>
        <taxon>Viridiplantae</taxon>
        <taxon>Streptophyta</taxon>
        <taxon>Embryophyta</taxon>
        <taxon>Tracheophyta</taxon>
        <taxon>Spermatophyta</taxon>
        <taxon>Magnoliopsida</taxon>
        <taxon>Liliopsida</taxon>
        <taxon>Zingiberales</taxon>
        <taxon>Musaceae</taxon>
        <taxon>Musa</taxon>
    </lineage>
</organism>
<evidence type="ECO:0000256" key="2">
    <source>
        <dbReference type="ARBA" id="ARBA00022737"/>
    </source>
</evidence>
<evidence type="ECO:0000256" key="5">
    <source>
        <dbReference type="SAM" id="MobiDB-lite"/>
    </source>
</evidence>
<keyword evidence="4" id="KW-0539">Nucleus</keyword>
<comment type="subcellular location">
    <subcellularLocation>
        <location evidence="1">Nucleus</location>
    </subcellularLocation>
</comment>
<dbReference type="OrthoDB" id="1720301at2759"/>
<evidence type="ECO:0000256" key="3">
    <source>
        <dbReference type="ARBA" id="ARBA00022884"/>
    </source>
</evidence>
<gene>
    <name evidence="6" type="ORF">MUK42_37330</name>
</gene>
<evidence type="ECO:0000313" key="6">
    <source>
        <dbReference type="EMBL" id="URD74547.1"/>
    </source>
</evidence>
<sequence>MPRFLQQSAAPGLGIIMKGKPLKVLKALDKESVHKQELQILKNEALDRRNLYLGKEGEILAGIPAAEGLSESDMKKREMLMKKKAEMLQSPKFHVKLLKDVKKGKAFIKKHSRGVGFVDFKEHEHALVALRVLNDNPKTFGPDHCPIAEFAFDSIQKLRQQKAKLDSIKENNCKSEDGKRNLQQRFLTQTTETDRDKVGAGEKLKKGKAPENAKDIIPVPKYLNLVKGRQWSEETNPK</sequence>
<dbReference type="InterPro" id="IPR035979">
    <property type="entry name" value="RBD_domain_sf"/>
</dbReference>
<feature type="compositionally biased region" description="Polar residues" evidence="5">
    <location>
        <begin position="181"/>
        <end position="191"/>
    </location>
</feature>
<protein>
    <recommendedName>
        <fullName evidence="8">RRM domain-containing protein</fullName>
    </recommendedName>
</protein>
<evidence type="ECO:0000256" key="4">
    <source>
        <dbReference type="ARBA" id="ARBA00023242"/>
    </source>
</evidence>
<dbReference type="EMBL" id="CP097502">
    <property type="protein sequence ID" value="URD74547.1"/>
    <property type="molecule type" value="Genomic_DNA"/>
</dbReference>
<dbReference type="AlphaFoldDB" id="A0A9E7EDR9"/>
<dbReference type="PANTHER" id="PTHR48039:SF5">
    <property type="entry name" value="RNA-BINDING PROTEIN 28"/>
    <property type="match status" value="1"/>
</dbReference>
<dbReference type="GO" id="GO:0005634">
    <property type="term" value="C:nucleus"/>
    <property type="evidence" value="ECO:0007669"/>
    <property type="project" value="UniProtKB-SubCell"/>
</dbReference>
<keyword evidence="7" id="KW-1185">Reference proteome</keyword>
<keyword evidence="3" id="KW-0694">RNA-binding</keyword>
<evidence type="ECO:0008006" key="8">
    <source>
        <dbReference type="Google" id="ProtNLM"/>
    </source>
</evidence>
<dbReference type="SUPFAM" id="SSF54928">
    <property type="entry name" value="RNA-binding domain, RBD"/>
    <property type="match status" value="1"/>
</dbReference>
<dbReference type="PANTHER" id="PTHR48039">
    <property type="entry name" value="RNA-BINDING MOTIF PROTEIN 14B"/>
    <property type="match status" value="1"/>
</dbReference>
<dbReference type="InterPro" id="IPR012677">
    <property type="entry name" value="Nucleotide-bd_a/b_plait_sf"/>
</dbReference>
<dbReference type="Gene3D" id="3.30.70.330">
    <property type="match status" value="1"/>
</dbReference>